<dbReference type="InterPro" id="IPR027410">
    <property type="entry name" value="TCP-1-like_intermed_sf"/>
</dbReference>
<protein>
    <recommendedName>
        <fullName evidence="3">60 kDa heat shock protein, mitochondrial</fullName>
        <ecNumber evidence="2">5.6.1.7</ecNumber>
    </recommendedName>
    <alternativeName>
        <fullName evidence="8">60 kDa chaperonin</fullName>
    </alternativeName>
    <alternativeName>
        <fullName evidence="10">Chaperonin 60</fullName>
    </alternativeName>
    <alternativeName>
        <fullName evidence="9">Heat shock protein 60</fullName>
    </alternativeName>
</protein>
<dbReference type="Gene3D" id="3.50.7.10">
    <property type="entry name" value="GroEL"/>
    <property type="match status" value="1"/>
</dbReference>
<keyword evidence="15" id="KW-0346">Stress response</keyword>
<comment type="function">
    <text evidence="11">Chaperonin implicated in mitochondrial protein import and macromolecular assembly. Together with Hsp10, facilitates the correct folding of imported proteins. May also prevent misfolding and promote the refolding and proper assembly of unfolded polypeptides generated under stress conditions in the mitochondrial matrix. The functional units of these chaperonins consist of heptameric rings of the large subunit Hsp60, which function as a back-to-back double ring. In a cyclic reaction, Hsp60 ring complexes bind one unfolded substrate protein per ring, followed by the binding of ATP and association with 2 heptameric rings of the co-chaperonin Hsp10. This leads to sequestration of the substrate protein in the inner cavity of Hsp60 where, for a certain period of time, it can fold undisturbed by other cell components. Synchronous hydrolysis of ATP in all Hsp60 subunits results in the dissociation of the chaperonin rings and the release of ADP and the folded substrate protein.</text>
</comment>
<comment type="subunit">
    <text evidence="12">Homoheptamer arranged in a ring structure. The functional units of these chaperonins consist of heptameric rings of the large subunit Hsp60, which function as a back-to-back double ring. Interacts with 2 heptameric Hsp10 rings to form the symmetrical football complex. Interacts with HRAS. Interacts with ATAD3A. Interacts with ETFBKMT and EEF1AKMT3. Interacts with MFHAS1.</text>
</comment>
<evidence type="ECO:0000256" key="1">
    <source>
        <dbReference type="ARBA" id="ARBA00006607"/>
    </source>
</evidence>
<dbReference type="AlphaFoldDB" id="A0AA41NAQ0"/>
<keyword evidence="4" id="KW-0547">Nucleotide-binding</keyword>
<dbReference type="InterPro" id="IPR027413">
    <property type="entry name" value="GROEL-like_equatorial_sf"/>
</dbReference>
<dbReference type="InterPro" id="IPR027409">
    <property type="entry name" value="GroEL-like_apical_dom_sf"/>
</dbReference>
<comment type="caution">
    <text evidence="15">The sequence shown here is derived from an EMBL/GenBank/DDBJ whole genome shotgun (WGS) entry which is preliminary data.</text>
</comment>
<organism evidence="15 16">
    <name type="scientific">Sciurus carolinensis</name>
    <name type="common">Eastern gray squirrel</name>
    <dbReference type="NCBI Taxonomy" id="30640"/>
    <lineage>
        <taxon>Eukaryota</taxon>
        <taxon>Metazoa</taxon>
        <taxon>Chordata</taxon>
        <taxon>Craniata</taxon>
        <taxon>Vertebrata</taxon>
        <taxon>Euteleostomi</taxon>
        <taxon>Mammalia</taxon>
        <taxon>Eutheria</taxon>
        <taxon>Euarchontoglires</taxon>
        <taxon>Glires</taxon>
        <taxon>Rodentia</taxon>
        <taxon>Sciuromorpha</taxon>
        <taxon>Sciuridae</taxon>
        <taxon>Sciurinae</taxon>
        <taxon>Sciurini</taxon>
        <taxon>Sciurus</taxon>
    </lineage>
</organism>
<evidence type="ECO:0000256" key="3">
    <source>
        <dbReference type="ARBA" id="ARBA00019981"/>
    </source>
</evidence>
<sequence>MKPGMGSVVFACWLSPPGDLSRLDCAPSSLANIHHRVFLPFAIADLAHHRIRLWTAFPLLAEGLTLNIEDIQLHDLGKVVTKDDTLLLKGKDDKAQIEKRIQEITEQLETTTSEYEKETLNERPTKLSDGVALLKFGGTSDVEVNEKKDRVTDALNVTRAAVEEGVVLDGGSALLRSIPALDSPTPANGDQKIGIEIIKRTLKIPAVTIAKNAGVEGSLIVEKMLQSSSEVGYDAMLRDFVNVVGKGIIDPTKFVRTALLDSAGVASLLTTAEVVVTEIPKEEKDPGVGEMGAMGSAMGGGMF</sequence>
<evidence type="ECO:0000256" key="6">
    <source>
        <dbReference type="ARBA" id="ARBA00022946"/>
    </source>
</evidence>
<dbReference type="FunFam" id="1.10.560.10:FF:000026">
    <property type="entry name" value="Chaperonin 60 subunit alpha 2 chloroplastic"/>
    <property type="match status" value="1"/>
</dbReference>
<gene>
    <name evidence="15" type="ORF">SUZIE_188245</name>
</gene>
<evidence type="ECO:0000256" key="11">
    <source>
        <dbReference type="ARBA" id="ARBA00037436"/>
    </source>
</evidence>
<dbReference type="EC" id="5.6.1.7" evidence="2"/>
<dbReference type="SUPFAM" id="SSF48592">
    <property type="entry name" value="GroEL equatorial domain-like"/>
    <property type="match status" value="1"/>
</dbReference>
<dbReference type="GO" id="GO:0005524">
    <property type="term" value="F:ATP binding"/>
    <property type="evidence" value="ECO:0007669"/>
    <property type="project" value="UniProtKB-KW"/>
</dbReference>
<evidence type="ECO:0000313" key="16">
    <source>
        <dbReference type="Proteomes" id="UP001166674"/>
    </source>
</evidence>
<evidence type="ECO:0000256" key="5">
    <source>
        <dbReference type="ARBA" id="ARBA00022840"/>
    </source>
</evidence>
<evidence type="ECO:0000256" key="8">
    <source>
        <dbReference type="ARBA" id="ARBA00029756"/>
    </source>
</evidence>
<dbReference type="GO" id="GO:0042026">
    <property type="term" value="P:protein refolding"/>
    <property type="evidence" value="ECO:0007669"/>
    <property type="project" value="InterPro"/>
</dbReference>
<evidence type="ECO:0000256" key="2">
    <source>
        <dbReference type="ARBA" id="ARBA00012198"/>
    </source>
</evidence>
<dbReference type="Gene3D" id="3.30.260.10">
    <property type="entry name" value="TCP-1-like chaperonin intermediate domain"/>
    <property type="match status" value="1"/>
</dbReference>
<proteinExistence type="inferred from homology"/>
<dbReference type="Pfam" id="PF00118">
    <property type="entry name" value="Cpn60_TCP1"/>
    <property type="match status" value="1"/>
</dbReference>
<name>A0AA41NAQ0_SCICA</name>
<dbReference type="Proteomes" id="UP001166674">
    <property type="component" value="Unassembled WGS sequence"/>
</dbReference>
<keyword evidence="7" id="KW-0143">Chaperone</keyword>
<dbReference type="Gene3D" id="1.10.560.10">
    <property type="entry name" value="GroEL-like equatorial domain"/>
    <property type="match status" value="1"/>
</dbReference>
<keyword evidence="14" id="KW-0175">Coiled coil</keyword>
<evidence type="ECO:0000256" key="14">
    <source>
        <dbReference type="SAM" id="Coils"/>
    </source>
</evidence>
<evidence type="ECO:0000256" key="9">
    <source>
        <dbReference type="ARBA" id="ARBA00030005"/>
    </source>
</evidence>
<dbReference type="InterPro" id="IPR002423">
    <property type="entry name" value="Cpn60/GroEL/TCP-1"/>
</dbReference>
<feature type="coiled-coil region" evidence="14">
    <location>
        <begin position="87"/>
        <end position="121"/>
    </location>
</feature>
<dbReference type="SUPFAM" id="SSF52029">
    <property type="entry name" value="GroEL apical domain-like"/>
    <property type="match status" value="1"/>
</dbReference>
<evidence type="ECO:0000256" key="13">
    <source>
        <dbReference type="RuleBase" id="RU000418"/>
    </source>
</evidence>
<evidence type="ECO:0000256" key="10">
    <source>
        <dbReference type="ARBA" id="ARBA00031799"/>
    </source>
</evidence>
<dbReference type="InterPro" id="IPR001844">
    <property type="entry name" value="Cpn60/GroEL"/>
</dbReference>
<reference evidence="15" key="1">
    <citation type="submission" date="2020-03" db="EMBL/GenBank/DDBJ databases">
        <title>Studies in the Genomics of Life Span.</title>
        <authorList>
            <person name="Glass D."/>
        </authorList>
    </citation>
    <scope>NUCLEOTIDE SEQUENCE</scope>
    <source>
        <strain evidence="15">SUZIE</strain>
        <tissue evidence="15">Muscle</tissue>
    </source>
</reference>
<dbReference type="EMBL" id="JAATJV010408921">
    <property type="protein sequence ID" value="MBZ3886497.1"/>
    <property type="molecule type" value="Genomic_DNA"/>
</dbReference>
<keyword evidence="5" id="KW-0067">ATP-binding</keyword>
<dbReference type="PANTHER" id="PTHR45633">
    <property type="entry name" value="60 KDA HEAT SHOCK PROTEIN, MITOCHONDRIAL"/>
    <property type="match status" value="1"/>
</dbReference>
<keyword evidence="16" id="KW-1185">Reference proteome</keyword>
<evidence type="ECO:0000256" key="7">
    <source>
        <dbReference type="ARBA" id="ARBA00023186"/>
    </source>
</evidence>
<evidence type="ECO:0000313" key="15">
    <source>
        <dbReference type="EMBL" id="MBZ3886497.1"/>
    </source>
</evidence>
<accession>A0AA41NAQ0</accession>
<evidence type="ECO:0000256" key="12">
    <source>
        <dbReference type="ARBA" id="ARBA00046475"/>
    </source>
</evidence>
<comment type="similarity">
    <text evidence="1 13">Belongs to the chaperonin (HSP60) family.</text>
</comment>
<keyword evidence="6" id="KW-0809">Transit peptide</keyword>
<dbReference type="GO" id="GO:0140662">
    <property type="term" value="F:ATP-dependent protein folding chaperone"/>
    <property type="evidence" value="ECO:0007669"/>
    <property type="project" value="InterPro"/>
</dbReference>
<evidence type="ECO:0000256" key="4">
    <source>
        <dbReference type="ARBA" id="ARBA00022741"/>
    </source>
</evidence>
<dbReference type="PRINTS" id="PR00298">
    <property type="entry name" value="CHAPERONIN60"/>
</dbReference>